<dbReference type="GeneID" id="14013862"/>
<sequence>MPGPQPPRDIYGVANNCTPATVDYFISVFGFQEAVELSNIEDPTGNGIDVTKIQLALNDAGQLINNYIDSAPPQGKILIAGSYRRTQATIARYYLDVLRPRTQVQEAAEKALQQLELWAAKGSPSTGLKWEEAYRFWRSSCSMTKSSYQRGRSFTEPSLNKWVLREGSNDRRWLAPNREAFVRNTVGQEGLNLETQGIDNMLGDSTYKVNQVFDALESTRSLSSFTNTEDAAEADCGDALVADNETESADGEFDNYGGLNTGDTF</sequence>
<reference evidence="2 3" key="1">
    <citation type="journal article" date="2012" name="Proc. Natl. Acad. Sci. U.S.A.">
        <title>A novel lineage of myoviruses infecting cyanobacteria is widespread in the oceans.</title>
        <authorList>
            <person name="Sabehi G."/>
            <person name="Shaulov L."/>
            <person name="Silver D.H."/>
            <person name="Yanai I."/>
            <person name="Harel A."/>
            <person name="Lindell D."/>
        </authorList>
    </citation>
    <scope>NUCLEOTIDE SEQUENCE [LARGE SCALE GENOMIC DNA]</scope>
</reference>
<dbReference type="EMBL" id="JQ245707">
    <property type="protein sequence ID" value="AEZ65658.1"/>
    <property type="molecule type" value="Genomic_DNA"/>
</dbReference>
<evidence type="ECO:0000313" key="2">
    <source>
        <dbReference type="EMBL" id="AEZ65658.1"/>
    </source>
</evidence>
<proteinExistence type="predicted"/>
<dbReference type="RefSeq" id="YP_007006071.1">
    <property type="nucleotide sequence ID" value="NC_019516.2"/>
</dbReference>
<protein>
    <submittedName>
        <fullName evidence="2">Virion structural protein and packaging</fullName>
    </submittedName>
</protein>
<dbReference type="KEGG" id="vg:14013862"/>
<accession>H6WFT3</accession>
<organism evidence="2 3">
    <name type="scientific">Cyanophage S-TIM5</name>
    <dbReference type="NCBI Taxonomy" id="1137745"/>
    <lineage>
        <taxon>Viruses</taxon>
        <taxon>Duplodnaviria</taxon>
        <taxon>Heunggongvirae</taxon>
        <taxon>Uroviricota</taxon>
        <taxon>Caudoviricetes</taxon>
        <taxon>Aurunvirus</taxon>
        <taxon>Aurunvirus STIM5</taxon>
    </lineage>
</organism>
<dbReference type="Proteomes" id="UP000007178">
    <property type="component" value="Segment"/>
</dbReference>
<name>H6WFT3_9CAUD</name>
<evidence type="ECO:0000256" key="1">
    <source>
        <dbReference type="SAM" id="MobiDB-lite"/>
    </source>
</evidence>
<feature type="region of interest" description="Disordered" evidence="1">
    <location>
        <begin position="246"/>
        <end position="265"/>
    </location>
</feature>
<keyword evidence="3" id="KW-1185">Reference proteome</keyword>
<evidence type="ECO:0000313" key="3">
    <source>
        <dbReference type="Proteomes" id="UP000007178"/>
    </source>
</evidence>